<dbReference type="RefSeq" id="WP_163241168.1">
    <property type="nucleotide sequence ID" value="NZ_CP082780.1"/>
</dbReference>
<sequence>MNINKQQIDKKFEEHIKELGTALFKYIYSLVKHKQLAEDLQQDVLLSAYLAFHSFEERASFKSWIFKIATNRCRDYWRKEKGNQRFWQEGVFDYVSTIEMTIEPEEYILEKYKKEEVLHKIHELPGKYREPLLLFYFHQCTITEISQEFEIPMSTVKTRMRRAKKRLQPKIDM</sequence>
<dbReference type="Gene3D" id="1.10.10.10">
    <property type="entry name" value="Winged helix-like DNA-binding domain superfamily/Winged helix DNA-binding domain"/>
    <property type="match status" value="1"/>
</dbReference>
<protein>
    <submittedName>
        <fullName evidence="8">RNA polymerase sigma factor</fullName>
    </submittedName>
</protein>
<dbReference type="InterPro" id="IPR013249">
    <property type="entry name" value="RNA_pol_sigma70_r4_t2"/>
</dbReference>
<dbReference type="InterPro" id="IPR036388">
    <property type="entry name" value="WH-like_DNA-bd_sf"/>
</dbReference>
<reference evidence="8 9" key="1">
    <citation type="submission" date="2020-02" db="EMBL/GenBank/DDBJ databases">
        <title>Bacillus aquiflavi sp. nov., isolated from yellow water of strong flavor Chinese baijiu in Yibin region of China.</title>
        <authorList>
            <person name="Xie J."/>
        </authorList>
    </citation>
    <scope>NUCLEOTIDE SEQUENCE [LARGE SCALE GENOMIC DNA]</scope>
    <source>
        <strain evidence="8 9">3H-10</strain>
    </source>
</reference>
<comment type="similarity">
    <text evidence="1">Belongs to the sigma-70 factor family. ECF subfamily.</text>
</comment>
<dbReference type="InterPro" id="IPR039425">
    <property type="entry name" value="RNA_pol_sigma-70-like"/>
</dbReference>
<organism evidence="8 9">
    <name type="scientific">Bacillus aquiflavi</name>
    <dbReference type="NCBI Taxonomy" id="2672567"/>
    <lineage>
        <taxon>Bacteria</taxon>
        <taxon>Bacillati</taxon>
        <taxon>Bacillota</taxon>
        <taxon>Bacilli</taxon>
        <taxon>Bacillales</taxon>
        <taxon>Bacillaceae</taxon>
        <taxon>Bacillus</taxon>
    </lineage>
</organism>
<dbReference type="CDD" id="cd06171">
    <property type="entry name" value="Sigma70_r4"/>
    <property type="match status" value="1"/>
</dbReference>
<dbReference type="InterPro" id="IPR014284">
    <property type="entry name" value="RNA_pol_sigma-70_dom"/>
</dbReference>
<keyword evidence="2" id="KW-0805">Transcription regulation</keyword>
<dbReference type="InterPro" id="IPR013325">
    <property type="entry name" value="RNA_pol_sigma_r2"/>
</dbReference>
<evidence type="ECO:0000256" key="3">
    <source>
        <dbReference type="ARBA" id="ARBA00023082"/>
    </source>
</evidence>
<keyword evidence="4" id="KW-0804">Transcription</keyword>
<evidence type="ECO:0000256" key="2">
    <source>
        <dbReference type="ARBA" id="ARBA00023015"/>
    </source>
</evidence>
<keyword evidence="3" id="KW-0731">Sigma factor</keyword>
<comment type="caution">
    <text evidence="8">The sequence shown here is derived from an EMBL/GenBank/DDBJ whole genome shotgun (WGS) entry which is preliminary data.</text>
</comment>
<dbReference type="SUPFAM" id="SSF88659">
    <property type="entry name" value="Sigma3 and sigma4 domains of RNA polymerase sigma factors"/>
    <property type="match status" value="1"/>
</dbReference>
<dbReference type="GO" id="GO:0006352">
    <property type="term" value="P:DNA-templated transcription initiation"/>
    <property type="evidence" value="ECO:0007669"/>
    <property type="project" value="InterPro"/>
</dbReference>
<dbReference type="NCBIfam" id="TIGR02937">
    <property type="entry name" value="sigma70-ECF"/>
    <property type="match status" value="1"/>
</dbReference>
<evidence type="ECO:0000313" key="9">
    <source>
        <dbReference type="Proteomes" id="UP000472971"/>
    </source>
</evidence>
<keyword evidence="9" id="KW-1185">Reference proteome</keyword>
<proteinExistence type="inferred from homology"/>
<dbReference type="EMBL" id="JAAIWN010000010">
    <property type="protein sequence ID" value="NEY81083.1"/>
    <property type="molecule type" value="Genomic_DNA"/>
</dbReference>
<evidence type="ECO:0000259" key="6">
    <source>
        <dbReference type="Pfam" id="PF08281"/>
    </source>
</evidence>
<dbReference type="Gene3D" id="1.10.1740.10">
    <property type="match status" value="1"/>
</dbReference>
<accession>A0A6B3VZA1</accession>
<evidence type="ECO:0000256" key="1">
    <source>
        <dbReference type="ARBA" id="ARBA00010641"/>
    </source>
</evidence>
<evidence type="ECO:0000259" key="5">
    <source>
        <dbReference type="Pfam" id="PF04542"/>
    </source>
</evidence>
<dbReference type="PANTHER" id="PTHR43133:SF51">
    <property type="entry name" value="RNA POLYMERASE SIGMA FACTOR"/>
    <property type="match status" value="1"/>
</dbReference>
<dbReference type="Pfam" id="PF04542">
    <property type="entry name" value="Sigma70_r2"/>
    <property type="match status" value="1"/>
</dbReference>
<dbReference type="InterPro" id="IPR013324">
    <property type="entry name" value="RNA_pol_sigma_r3/r4-like"/>
</dbReference>
<dbReference type="EMBL" id="JACEIO010000010">
    <property type="protein sequence ID" value="MBA4536716.1"/>
    <property type="molecule type" value="Genomic_DNA"/>
</dbReference>
<dbReference type="Proteomes" id="UP000472971">
    <property type="component" value="Unassembled WGS sequence"/>
</dbReference>
<gene>
    <name evidence="8" type="ORF">G4D64_06005</name>
    <name evidence="7" type="ORF">H1Z61_06040</name>
</gene>
<evidence type="ECO:0000256" key="4">
    <source>
        <dbReference type="ARBA" id="ARBA00023163"/>
    </source>
</evidence>
<dbReference type="Proteomes" id="UP000570010">
    <property type="component" value="Unassembled WGS sequence"/>
</dbReference>
<evidence type="ECO:0000313" key="8">
    <source>
        <dbReference type="EMBL" id="NEY81083.1"/>
    </source>
</evidence>
<dbReference type="InterPro" id="IPR007627">
    <property type="entry name" value="RNA_pol_sigma70_r2"/>
</dbReference>
<feature type="domain" description="RNA polymerase sigma-70 region 2" evidence="5">
    <location>
        <begin position="17"/>
        <end position="81"/>
    </location>
</feature>
<reference evidence="7 10" key="2">
    <citation type="submission" date="2020-07" db="EMBL/GenBank/DDBJ databases">
        <authorList>
            <person name="Feng H."/>
        </authorList>
    </citation>
    <scope>NUCLEOTIDE SEQUENCE [LARGE SCALE GENOMIC DNA]</scope>
    <source>
        <strain evidence="7">S-12</strain>
        <strain evidence="10">s-12</strain>
    </source>
</reference>
<dbReference type="AlphaFoldDB" id="A0A6B3VZA1"/>
<evidence type="ECO:0000313" key="10">
    <source>
        <dbReference type="Proteomes" id="UP000570010"/>
    </source>
</evidence>
<dbReference type="GO" id="GO:0003677">
    <property type="term" value="F:DNA binding"/>
    <property type="evidence" value="ECO:0007669"/>
    <property type="project" value="InterPro"/>
</dbReference>
<evidence type="ECO:0000313" key="7">
    <source>
        <dbReference type="EMBL" id="MBA4536716.1"/>
    </source>
</evidence>
<dbReference type="GO" id="GO:0016987">
    <property type="term" value="F:sigma factor activity"/>
    <property type="evidence" value="ECO:0007669"/>
    <property type="project" value="UniProtKB-KW"/>
</dbReference>
<dbReference type="Pfam" id="PF08281">
    <property type="entry name" value="Sigma70_r4_2"/>
    <property type="match status" value="1"/>
</dbReference>
<name>A0A6B3VZA1_9BACI</name>
<feature type="domain" description="RNA polymerase sigma factor 70 region 4 type 2" evidence="6">
    <location>
        <begin position="115"/>
        <end position="167"/>
    </location>
</feature>
<dbReference type="PANTHER" id="PTHR43133">
    <property type="entry name" value="RNA POLYMERASE ECF-TYPE SIGMA FACTO"/>
    <property type="match status" value="1"/>
</dbReference>
<dbReference type="SUPFAM" id="SSF88946">
    <property type="entry name" value="Sigma2 domain of RNA polymerase sigma factors"/>
    <property type="match status" value="1"/>
</dbReference>